<keyword evidence="3 16" id="KW-1003">Cell membrane</keyword>
<proteinExistence type="inferred from homology"/>
<evidence type="ECO:0000256" key="4">
    <source>
        <dbReference type="ARBA" id="ARBA00022539"/>
    </source>
</evidence>
<gene>
    <name evidence="18" type="primary">cadA</name>
    <name evidence="18" type="ORF">H9981_05335</name>
</gene>
<dbReference type="PANTHER" id="PTHR48085">
    <property type="entry name" value="CADMIUM/ZINC-TRANSPORTING ATPASE HMA2-RELATED"/>
    <property type="match status" value="1"/>
</dbReference>
<dbReference type="NCBIfam" id="TIGR01512">
    <property type="entry name" value="ATPase-IB2_Cd"/>
    <property type="match status" value="1"/>
</dbReference>
<dbReference type="InterPro" id="IPR027256">
    <property type="entry name" value="P-typ_ATPase_IB"/>
</dbReference>
<dbReference type="SFLD" id="SFLDS00003">
    <property type="entry name" value="Haloacid_Dehalogenase"/>
    <property type="match status" value="1"/>
</dbReference>
<evidence type="ECO:0000256" key="10">
    <source>
        <dbReference type="ARBA" id="ARBA00022842"/>
    </source>
</evidence>
<evidence type="ECO:0000313" key="19">
    <source>
        <dbReference type="Proteomes" id="UP000824243"/>
    </source>
</evidence>
<dbReference type="EC" id="7.2.2.21" evidence="14"/>
<dbReference type="InterPro" id="IPR023214">
    <property type="entry name" value="HAD_sf"/>
</dbReference>
<keyword evidence="5" id="KW-0597">Phosphoprotein</keyword>
<feature type="transmembrane region" description="Helical" evidence="16">
    <location>
        <begin position="264"/>
        <end position="289"/>
    </location>
</feature>
<dbReference type="SUPFAM" id="SSF81665">
    <property type="entry name" value="Calcium ATPase, transmembrane domain M"/>
    <property type="match status" value="1"/>
</dbReference>
<dbReference type="EMBL" id="DXFA01000097">
    <property type="protein sequence ID" value="HIX48420.1"/>
    <property type="molecule type" value="Genomic_DNA"/>
</dbReference>
<feature type="transmembrane region" description="Helical" evidence="16">
    <location>
        <begin position="237"/>
        <end position="258"/>
    </location>
</feature>
<feature type="transmembrane region" description="Helical" evidence="16">
    <location>
        <begin position="572"/>
        <end position="591"/>
    </location>
</feature>
<reference evidence="18" key="1">
    <citation type="journal article" date="2021" name="PeerJ">
        <title>Extensive microbial diversity within the chicken gut microbiome revealed by metagenomics and culture.</title>
        <authorList>
            <person name="Gilroy R."/>
            <person name="Ravi A."/>
            <person name="Getino M."/>
            <person name="Pursley I."/>
            <person name="Horton D.L."/>
            <person name="Alikhan N.F."/>
            <person name="Baker D."/>
            <person name="Gharbi K."/>
            <person name="Hall N."/>
            <person name="Watson M."/>
            <person name="Adriaenssens E.M."/>
            <person name="Foster-Nyarko E."/>
            <person name="Jarju S."/>
            <person name="Secka A."/>
            <person name="Antonio M."/>
            <person name="Oren A."/>
            <person name="Chaudhuri R.R."/>
            <person name="La Ragione R."/>
            <person name="Hildebrand F."/>
            <person name="Pallen M.J."/>
        </authorList>
    </citation>
    <scope>NUCLEOTIDE SEQUENCE</scope>
    <source>
        <strain evidence="18">ChiSjej5B23-15282</strain>
    </source>
</reference>
<dbReference type="Pfam" id="PF00702">
    <property type="entry name" value="Hydrolase"/>
    <property type="match status" value="1"/>
</dbReference>
<keyword evidence="4" id="KW-0104">Cadmium</keyword>
<dbReference type="PRINTS" id="PR00941">
    <property type="entry name" value="CDATPASE"/>
</dbReference>
<keyword evidence="8 16" id="KW-0547">Nucleotide-binding</keyword>
<dbReference type="InterPro" id="IPR023299">
    <property type="entry name" value="ATPase_P-typ_cyto_dom_N"/>
</dbReference>
<dbReference type="SFLD" id="SFLDG00002">
    <property type="entry name" value="C1.7:_P-type_atpase_like"/>
    <property type="match status" value="1"/>
</dbReference>
<comment type="subcellular location">
    <subcellularLocation>
        <location evidence="1">Cell membrane</location>
        <topology evidence="1">Multi-pass membrane protein</topology>
    </subcellularLocation>
</comment>
<name>A0A9D1VXF3_9FIRM</name>
<evidence type="ECO:0000256" key="2">
    <source>
        <dbReference type="ARBA" id="ARBA00006024"/>
    </source>
</evidence>
<keyword evidence="10" id="KW-0460">Magnesium</keyword>
<dbReference type="InterPro" id="IPR001757">
    <property type="entry name" value="P_typ_ATPase"/>
</dbReference>
<comment type="caution">
    <text evidence="18">The sequence shown here is derived from an EMBL/GenBank/DDBJ whole genome shotgun (WGS) entry which is preliminary data.</text>
</comment>
<dbReference type="Gene3D" id="3.40.1110.10">
    <property type="entry name" value="Calcium-transporting ATPase, cytoplasmic domain N"/>
    <property type="match status" value="1"/>
</dbReference>
<dbReference type="InterPro" id="IPR018303">
    <property type="entry name" value="ATPase_P-typ_P_site"/>
</dbReference>
<dbReference type="NCBIfam" id="TIGR01494">
    <property type="entry name" value="ATPase_P-type"/>
    <property type="match status" value="1"/>
</dbReference>
<dbReference type="SUPFAM" id="SSF56784">
    <property type="entry name" value="HAD-like"/>
    <property type="match status" value="1"/>
</dbReference>
<dbReference type="PROSITE" id="PS00154">
    <property type="entry name" value="ATPASE_E1_E2"/>
    <property type="match status" value="1"/>
</dbReference>
<dbReference type="InterPro" id="IPR051014">
    <property type="entry name" value="Cation_Transport_ATPase_IB"/>
</dbReference>
<evidence type="ECO:0000259" key="17">
    <source>
        <dbReference type="Pfam" id="PF00122"/>
    </source>
</evidence>
<evidence type="ECO:0000256" key="3">
    <source>
        <dbReference type="ARBA" id="ARBA00022475"/>
    </source>
</evidence>
<dbReference type="Gene3D" id="2.70.150.10">
    <property type="entry name" value="Calcium-transporting ATPase, cytoplasmic transduction domain A"/>
    <property type="match status" value="1"/>
</dbReference>
<sequence length="622" mass="68086">MTKEAKKKSIEIGAGLLLYIIAWAVTDLKDVTGAPETVMFLLAYAALSVTTYWEQLKKITKKQFLDENLLMIIATAGAFAVGRHKEAVAAMLFYQAGKLVEEISLSRTKKSIASFIDIRPEYANLKVGETEKIVPPQELLLGQIIVLKPGEKIPVDAVVTSGTGTVDMKALTGESEPMAVWEGDRLYSGSINLNSVLEARVTKRYNDSTAAKIMRLVESANEKHSDSIHFADKFTKYYTPIVILIALLTVILPPMMFIEAKSEWIYRGLIILVAACPCGLMVSIPLAFLGGIGSAAKQGILIKGGSMLEKLIQVDTFVFDKTGTLTEGVFHVRDIVPFNKMTKEELLEAAALAESYSKHPVALSLLEAYGREVDKTRVTDIDEQPGYGVHAVVDGREVYAGNTRLMDREKIRCQAAGEAGTAVYVAVDGEYAGYILISDVVRKDAMKLMRWLRKRDLSAVMLTGDNEQVAEDVAGNLGIESVYAELMPEDKVELLEEFRENQMEGELLAFVGDGINDAPVLALADIGIAMGGLGADAALEAADIILMEDEPSRIINAIRISKATLRSVRENMVFAIGMKVLLIAMAFFGFVTMQNAIIADMAVMLINILNSFWMLQYPEKGV</sequence>
<evidence type="ECO:0000256" key="15">
    <source>
        <dbReference type="ARBA" id="ARBA00049338"/>
    </source>
</evidence>
<comment type="similarity">
    <text evidence="2 16">Belongs to the cation transport ATPase (P-type) (TC 3.A.3) family. Type IB subfamily.</text>
</comment>
<dbReference type="InterPro" id="IPR023298">
    <property type="entry name" value="ATPase_P-typ_TM_dom_sf"/>
</dbReference>
<dbReference type="InterPro" id="IPR059000">
    <property type="entry name" value="ATPase_P-type_domA"/>
</dbReference>
<evidence type="ECO:0000256" key="1">
    <source>
        <dbReference type="ARBA" id="ARBA00004651"/>
    </source>
</evidence>
<feature type="domain" description="P-type ATPase A" evidence="17">
    <location>
        <begin position="119"/>
        <end position="218"/>
    </location>
</feature>
<dbReference type="GO" id="GO:0016887">
    <property type="term" value="F:ATP hydrolysis activity"/>
    <property type="evidence" value="ECO:0007669"/>
    <property type="project" value="InterPro"/>
</dbReference>
<dbReference type="SFLD" id="SFLDF00027">
    <property type="entry name" value="p-type_atpase"/>
    <property type="match status" value="1"/>
</dbReference>
<dbReference type="Pfam" id="PF00122">
    <property type="entry name" value="E1-E2_ATPase"/>
    <property type="match status" value="1"/>
</dbReference>
<dbReference type="PANTHER" id="PTHR48085:SF5">
    <property type="entry name" value="CADMIUM_ZINC-TRANSPORTING ATPASE HMA4-RELATED"/>
    <property type="match status" value="1"/>
</dbReference>
<evidence type="ECO:0000313" key="18">
    <source>
        <dbReference type="EMBL" id="HIX48420.1"/>
    </source>
</evidence>
<dbReference type="InterPro" id="IPR036412">
    <property type="entry name" value="HAD-like_sf"/>
</dbReference>
<feature type="transmembrane region" description="Helical" evidence="16">
    <location>
        <begin position="597"/>
        <end position="615"/>
    </location>
</feature>
<comment type="catalytic activity">
    <reaction evidence="15">
        <text>Cd(2+)(in) + ATP + H2O = Cd(2+)(out) + ADP + phosphate + H(+)</text>
        <dbReference type="Rhea" id="RHEA:12132"/>
        <dbReference type="ChEBI" id="CHEBI:15377"/>
        <dbReference type="ChEBI" id="CHEBI:15378"/>
        <dbReference type="ChEBI" id="CHEBI:30616"/>
        <dbReference type="ChEBI" id="CHEBI:43474"/>
        <dbReference type="ChEBI" id="CHEBI:48775"/>
        <dbReference type="ChEBI" id="CHEBI:456216"/>
        <dbReference type="EC" id="7.2.2.21"/>
    </reaction>
</comment>
<feature type="transmembrane region" description="Helical" evidence="16">
    <location>
        <begin position="9"/>
        <end position="25"/>
    </location>
</feature>
<dbReference type="InterPro" id="IPR044492">
    <property type="entry name" value="P_typ_ATPase_HD_dom"/>
</dbReference>
<evidence type="ECO:0000256" key="13">
    <source>
        <dbReference type="ARBA" id="ARBA00023136"/>
    </source>
</evidence>
<evidence type="ECO:0000256" key="5">
    <source>
        <dbReference type="ARBA" id="ARBA00022553"/>
    </source>
</evidence>
<dbReference type="GO" id="GO:0005524">
    <property type="term" value="F:ATP binding"/>
    <property type="evidence" value="ECO:0007669"/>
    <property type="project" value="UniProtKB-UniRule"/>
</dbReference>
<dbReference type="FunFam" id="3.40.1110.10:FF:000066">
    <property type="entry name" value="Cadmium-translocating P-type ATPase"/>
    <property type="match status" value="1"/>
</dbReference>
<dbReference type="InterPro" id="IPR008250">
    <property type="entry name" value="ATPase_P-typ_transduc_dom_A_sf"/>
</dbReference>
<dbReference type="GO" id="GO:0046872">
    <property type="term" value="F:metal ion binding"/>
    <property type="evidence" value="ECO:0007669"/>
    <property type="project" value="UniProtKB-KW"/>
</dbReference>
<keyword evidence="11" id="KW-1278">Translocase</keyword>
<evidence type="ECO:0000256" key="11">
    <source>
        <dbReference type="ARBA" id="ARBA00022967"/>
    </source>
</evidence>
<dbReference type="GO" id="GO:0008551">
    <property type="term" value="F:P-type cadmium transporter activity"/>
    <property type="evidence" value="ECO:0007669"/>
    <property type="project" value="UniProtKB-EC"/>
</dbReference>
<accession>A0A9D1VXF3</accession>
<dbReference type="GO" id="GO:0005886">
    <property type="term" value="C:plasma membrane"/>
    <property type="evidence" value="ECO:0007669"/>
    <property type="project" value="UniProtKB-SubCell"/>
</dbReference>
<evidence type="ECO:0000256" key="12">
    <source>
        <dbReference type="ARBA" id="ARBA00022989"/>
    </source>
</evidence>
<keyword evidence="7 16" id="KW-0479">Metal-binding</keyword>
<keyword evidence="6 16" id="KW-0812">Transmembrane</keyword>
<dbReference type="NCBIfam" id="TIGR01525">
    <property type="entry name" value="ATPase-IB_hvy"/>
    <property type="match status" value="1"/>
</dbReference>
<keyword evidence="12 16" id="KW-1133">Transmembrane helix</keyword>
<keyword evidence="13 16" id="KW-0472">Membrane</keyword>
<dbReference type="Proteomes" id="UP000824243">
    <property type="component" value="Unassembled WGS sequence"/>
</dbReference>
<evidence type="ECO:0000256" key="6">
    <source>
        <dbReference type="ARBA" id="ARBA00022692"/>
    </source>
</evidence>
<evidence type="ECO:0000256" key="7">
    <source>
        <dbReference type="ARBA" id="ARBA00022723"/>
    </source>
</evidence>
<evidence type="ECO:0000256" key="16">
    <source>
        <dbReference type="RuleBase" id="RU362081"/>
    </source>
</evidence>
<evidence type="ECO:0000256" key="9">
    <source>
        <dbReference type="ARBA" id="ARBA00022840"/>
    </source>
</evidence>
<evidence type="ECO:0000256" key="14">
    <source>
        <dbReference type="ARBA" id="ARBA00039103"/>
    </source>
</evidence>
<dbReference type="SUPFAM" id="SSF81653">
    <property type="entry name" value="Calcium ATPase, transduction domain A"/>
    <property type="match status" value="1"/>
</dbReference>
<organism evidence="18 19">
    <name type="scientific">Candidatus Mediterraneibacter caccavium</name>
    <dbReference type="NCBI Taxonomy" id="2838661"/>
    <lineage>
        <taxon>Bacteria</taxon>
        <taxon>Bacillati</taxon>
        <taxon>Bacillota</taxon>
        <taxon>Clostridia</taxon>
        <taxon>Lachnospirales</taxon>
        <taxon>Lachnospiraceae</taxon>
        <taxon>Mediterraneibacter</taxon>
    </lineage>
</organism>
<reference evidence="18" key="2">
    <citation type="submission" date="2021-04" db="EMBL/GenBank/DDBJ databases">
        <authorList>
            <person name="Gilroy R."/>
        </authorList>
    </citation>
    <scope>NUCLEOTIDE SEQUENCE</scope>
    <source>
        <strain evidence="18">ChiSjej5B23-15282</strain>
    </source>
</reference>
<dbReference type="AlphaFoldDB" id="A0A9D1VXF3"/>
<keyword evidence="9 16" id="KW-0067">ATP-binding</keyword>
<evidence type="ECO:0000256" key="8">
    <source>
        <dbReference type="ARBA" id="ARBA00022741"/>
    </source>
</evidence>
<feature type="transmembrane region" description="Helical" evidence="16">
    <location>
        <begin position="37"/>
        <end position="53"/>
    </location>
</feature>
<dbReference type="PRINTS" id="PR00119">
    <property type="entry name" value="CATATPASE"/>
</dbReference>
<protein>
    <recommendedName>
        <fullName evidence="14">Cd(2+)-exporting ATPase</fullName>
        <ecNumber evidence="14">7.2.2.21</ecNumber>
    </recommendedName>
</protein>
<dbReference type="Gene3D" id="3.40.50.1000">
    <property type="entry name" value="HAD superfamily/HAD-like"/>
    <property type="match status" value="1"/>
</dbReference>